<feature type="transmembrane region" description="Helical" evidence="1">
    <location>
        <begin position="125"/>
        <end position="149"/>
    </location>
</feature>
<reference evidence="2" key="1">
    <citation type="submission" date="2022-02" db="EMBL/GenBank/DDBJ databases">
        <title>Atlantic sturgeon de novo genome assembly.</title>
        <authorList>
            <person name="Stock M."/>
            <person name="Klopp C."/>
            <person name="Guiguen Y."/>
            <person name="Cabau C."/>
            <person name="Parinello H."/>
            <person name="Santidrian Yebra-Pimentel E."/>
            <person name="Kuhl H."/>
            <person name="Dirks R.P."/>
            <person name="Guessner J."/>
            <person name="Wuertz S."/>
            <person name="Du K."/>
            <person name="Schartl M."/>
        </authorList>
    </citation>
    <scope>NUCLEOTIDE SEQUENCE</scope>
    <source>
        <strain evidence="2">STURGEONOMICS-FGT-2020</strain>
        <tissue evidence="2">Whole blood</tissue>
    </source>
</reference>
<keyword evidence="1" id="KW-0812">Transmembrane</keyword>
<evidence type="ECO:0000313" key="2">
    <source>
        <dbReference type="EMBL" id="KAK1154416.1"/>
    </source>
</evidence>
<accession>A0AAD8CPX7</accession>
<evidence type="ECO:0000313" key="3">
    <source>
        <dbReference type="Proteomes" id="UP001230051"/>
    </source>
</evidence>
<dbReference type="InterPro" id="IPR042235">
    <property type="entry name" value="ZP-C_dom"/>
</dbReference>
<evidence type="ECO:0000256" key="1">
    <source>
        <dbReference type="SAM" id="Phobius"/>
    </source>
</evidence>
<dbReference type="AlphaFoldDB" id="A0AAD8CPX7"/>
<gene>
    <name evidence="2" type="ORF">AOXY_G28762</name>
</gene>
<dbReference type="EMBL" id="JAGXEW010000036">
    <property type="protein sequence ID" value="KAK1154416.1"/>
    <property type="molecule type" value="Genomic_DNA"/>
</dbReference>
<keyword evidence="1" id="KW-1133">Transmembrane helix</keyword>
<dbReference type="PANTHER" id="PTHR47130:SF6">
    <property type="entry name" value="EGG ENVELOPE GLYCOPROTEIN-LIKE PRECURSOR"/>
    <property type="match status" value="1"/>
</dbReference>
<dbReference type="Proteomes" id="UP001230051">
    <property type="component" value="Unassembled WGS sequence"/>
</dbReference>
<organism evidence="2 3">
    <name type="scientific">Acipenser oxyrinchus oxyrinchus</name>
    <dbReference type="NCBI Taxonomy" id="40147"/>
    <lineage>
        <taxon>Eukaryota</taxon>
        <taxon>Metazoa</taxon>
        <taxon>Chordata</taxon>
        <taxon>Craniata</taxon>
        <taxon>Vertebrata</taxon>
        <taxon>Euteleostomi</taxon>
        <taxon>Actinopterygii</taxon>
        <taxon>Chondrostei</taxon>
        <taxon>Acipenseriformes</taxon>
        <taxon>Acipenseridae</taxon>
        <taxon>Acipenser</taxon>
    </lineage>
</organism>
<dbReference type="PANTHER" id="PTHR47130">
    <property type="entry name" value="SI:DKEY-19B23.11-RELATED"/>
    <property type="match status" value="1"/>
</dbReference>
<protein>
    <recommendedName>
        <fullName evidence="4">ZP domain-containing protein</fullName>
    </recommendedName>
</protein>
<sequence>MQACSDCVPLCSCLVTGDSYRTLFHAVPARTSPHLQRLEVQAQQSSKDPAFWRQVYFHCMAVVCDPNLEDTCNKTCVPGEKRSARSVDRYSQIRGYASAGPVQLVPEGGAVDLKTAVSDSSPLSLFVPVLGVVAALLGVLLTFLVALAVGSRRC</sequence>
<evidence type="ECO:0008006" key="4">
    <source>
        <dbReference type="Google" id="ProtNLM"/>
    </source>
</evidence>
<comment type="caution">
    <text evidence="2">The sequence shown here is derived from an EMBL/GenBank/DDBJ whole genome shotgun (WGS) entry which is preliminary data.</text>
</comment>
<proteinExistence type="predicted"/>
<keyword evidence="3" id="KW-1185">Reference proteome</keyword>
<keyword evidence="1" id="KW-0472">Membrane</keyword>
<name>A0AAD8CPX7_ACIOX</name>
<dbReference type="Gene3D" id="2.60.40.4100">
    <property type="entry name" value="Zona pellucida, ZP-C domain"/>
    <property type="match status" value="1"/>
</dbReference>